<gene>
    <name evidence="2" type="ORF">BDV29DRAFT_183529</name>
</gene>
<feature type="region of interest" description="Disordered" evidence="1">
    <location>
        <begin position="1"/>
        <end position="49"/>
    </location>
</feature>
<dbReference type="OrthoDB" id="4225164at2759"/>
<organism evidence="2 3">
    <name type="scientific">Aspergillus leporis</name>
    <dbReference type="NCBI Taxonomy" id="41062"/>
    <lineage>
        <taxon>Eukaryota</taxon>
        <taxon>Fungi</taxon>
        <taxon>Dikarya</taxon>
        <taxon>Ascomycota</taxon>
        <taxon>Pezizomycotina</taxon>
        <taxon>Eurotiomycetes</taxon>
        <taxon>Eurotiomycetidae</taxon>
        <taxon>Eurotiales</taxon>
        <taxon>Aspergillaceae</taxon>
        <taxon>Aspergillus</taxon>
        <taxon>Aspergillus subgen. Circumdati</taxon>
    </lineage>
</organism>
<feature type="compositionally biased region" description="Polar residues" evidence="1">
    <location>
        <begin position="38"/>
        <end position="49"/>
    </location>
</feature>
<feature type="compositionally biased region" description="Low complexity" evidence="1">
    <location>
        <begin position="28"/>
        <end position="37"/>
    </location>
</feature>
<keyword evidence="3" id="KW-1185">Reference proteome</keyword>
<proteinExistence type="predicted"/>
<dbReference type="AlphaFoldDB" id="A0A5N5WKH7"/>
<evidence type="ECO:0000313" key="3">
    <source>
        <dbReference type="Proteomes" id="UP000326565"/>
    </source>
</evidence>
<reference evidence="2 3" key="1">
    <citation type="submission" date="2019-04" db="EMBL/GenBank/DDBJ databases">
        <title>Friends and foes A comparative genomics study of 23 Aspergillus species from section Flavi.</title>
        <authorList>
            <consortium name="DOE Joint Genome Institute"/>
            <person name="Kjaerbolling I."/>
            <person name="Vesth T."/>
            <person name="Frisvad J.C."/>
            <person name="Nybo J.L."/>
            <person name="Theobald S."/>
            <person name="Kildgaard S."/>
            <person name="Isbrandt T."/>
            <person name="Kuo A."/>
            <person name="Sato A."/>
            <person name="Lyhne E.K."/>
            <person name="Kogle M.E."/>
            <person name="Wiebenga A."/>
            <person name="Kun R.S."/>
            <person name="Lubbers R.J."/>
            <person name="Makela M.R."/>
            <person name="Barry K."/>
            <person name="Chovatia M."/>
            <person name="Clum A."/>
            <person name="Daum C."/>
            <person name="Haridas S."/>
            <person name="He G."/>
            <person name="LaButti K."/>
            <person name="Lipzen A."/>
            <person name="Mondo S."/>
            <person name="Riley R."/>
            <person name="Salamov A."/>
            <person name="Simmons B.A."/>
            <person name="Magnuson J.K."/>
            <person name="Henrissat B."/>
            <person name="Mortensen U.H."/>
            <person name="Larsen T.O."/>
            <person name="Devries R.P."/>
            <person name="Grigoriev I.V."/>
            <person name="Machida M."/>
            <person name="Baker S.E."/>
            <person name="Andersen M.R."/>
        </authorList>
    </citation>
    <scope>NUCLEOTIDE SEQUENCE [LARGE SCALE GENOMIC DNA]</scope>
    <source>
        <strain evidence="2 3">CBS 151.66</strain>
    </source>
</reference>
<evidence type="ECO:0000256" key="1">
    <source>
        <dbReference type="SAM" id="MobiDB-lite"/>
    </source>
</evidence>
<accession>A0A5N5WKH7</accession>
<dbReference type="Proteomes" id="UP000326565">
    <property type="component" value="Unassembled WGS sequence"/>
</dbReference>
<dbReference type="EMBL" id="ML732360">
    <property type="protein sequence ID" value="KAB8069038.1"/>
    <property type="molecule type" value="Genomic_DNA"/>
</dbReference>
<name>A0A5N5WKH7_9EURO</name>
<evidence type="ECO:0000313" key="2">
    <source>
        <dbReference type="EMBL" id="KAB8069038.1"/>
    </source>
</evidence>
<protein>
    <submittedName>
        <fullName evidence="2">Uncharacterized protein</fullName>
    </submittedName>
</protein>
<sequence length="306" mass="34648">MGSSPRPATVHNLGQDGNPILHSRRSASRVTKASSSSPPQSRANTSHATSQGCIFGKSICKGPIEEMVKAHSRNREHPLTIFTRSQDTSPERNVVPGYPFRKVFFTDETEILNPGAVYDRDRYVRLTAFIPKKEEDSVDPKIYVEQRIYEGRQEKIMVLELHFGHKIQVGIEYVFPGCGDEHINLGKRDLRLHIQSLEQGVFDSYILRANYYGYDIEDYAYVNRHTISNGLSYVPRRNGEIANFKICLNAQDLQILLDAKRKNPLIAGSLPDDRIELLHVRFAGLGEYAGDKTFAGDLNIRVMWSP</sequence>